<evidence type="ECO:0000313" key="4">
    <source>
        <dbReference type="Proteomes" id="UP001155280"/>
    </source>
</evidence>
<keyword evidence="2" id="KW-0472">Membrane</keyword>
<accession>A0A9X2KX71</accession>
<organism evidence="3 4">
    <name type="scientific">Christiangramia oceanisediminis</name>
    <dbReference type="NCBI Taxonomy" id="2920386"/>
    <lineage>
        <taxon>Bacteria</taxon>
        <taxon>Pseudomonadati</taxon>
        <taxon>Bacteroidota</taxon>
        <taxon>Flavobacteriia</taxon>
        <taxon>Flavobacteriales</taxon>
        <taxon>Flavobacteriaceae</taxon>
        <taxon>Christiangramia</taxon>
    </lineage>
</organism>
<evidence type="ECO:0000313" key="3">
    <source>
        <dbReference type="EMBL" id="MCP9198346.1"/>
    </source>
</evidence>
<dbReference type="RefSeq" id="WP_241550357.1">
    <property type="nucleotide sequence ID" value="NZ_JANCNS010000001.1"/>
</dbReference>
<reference evidence="3" key="1">
    <citation type="submission" date="2022-07" db="EMBL/GenBank/DDBJ databases">
        <title>Gramela sediminis sp. nov., isolated from deep-sea sediment of the Indian Ocean.</title>
        <authorList>
            <person name="Shi H."/>
        </authorList>
    </citation>
    <scope>NUCLEOTIDE SEQUENCE</scope>
    <source>
        <strain evidence="3">GC03-9</strain>
    </source>
</reference>
<gene>
    <name evidence="3" type="ORF">MKO06_00390</name>
</gene>
<keyword evidence="2" id="KW-0812">Transmembrane</keyword>
<evidence type="ECO:0000256" key="2">
    <source>
        <dbReference type="SAM" id="Phobius"/>
    </source>
</evidence>
<evidence type="ECO:0000256" key="1">
    <source>
        <dbReference type="SAM" id="Coils"/>
    </source>
</evidence>
<proteinExistence type="predicted"/>
<evidence type="ECO:0008006" key="5">
    <source>
        <dbReference type="Google" id="ProtNLM"/>
    </source>
</evidence>
<name>A0A9X2KX71_9FLAO</name>
<feature type="transmembrane region" description="Helical" evidence="2">
    <location>
        <begin position="48"/>
        <end position="67"/>
    </location>
</feature>
<dbReference type="Proteomes" id="UP001155280">
    <property type="component" value="Unassembled WGS sequence"/>
</dbReference>
<dbReference type="AlphaFoldDB" id="A0A9X2KX71"/>
<keyword evidence="1" id="KW-0175">Coiled coil</keyword>
<protein>
    <recommendedName>
        <fullName evidence="5">Anti-sigma factor</fullName>
    </recommendedName>
</protein>
<feature type="coiled-coil region" evidence="1">
    <location>
        <begin position="138"/>
        <end position="203"/>
    </location>
</feature>
<keyword evidence="4" id="KW-1185">Reference proteome</keyword>
<sequence>MGQDIREMFRKEEHISTERLKSGHQNRFEARLDEAFPEKKKKSNFYQILQIAAILVVALGIGGFFFFNDSGQNPGDENTQIVDTPVVEKGNEEETTPVNEYRLSDVSPQFKKIEDYYMASLNLQLAKLDMTPENKELIDAFMTKLETLDDEYKALNAEIQETGINEETVEAMISNLQLRLDLLTKLKTKLKEIQQSKDNGNENYKA</sequence>
<keyword evidence="2" id="KW-1133">Transmembrane helix</keyword>
<comment type="caution">
    <text evidence="3">The sequence shown here is derived from an EMBL/GenBank/DDBJ whole genome shotgun (WGS) entry which is preliminary data.</text>
</comment>
<dbReference type="EMBL" id="JANCNS010000001">
    <property type="protein sequence ID" value="MCP9198346.1"/>
    <property type="molecule type" value="Genomic_DNA"/>
</dbReference>